<evidence type="ECO:0000256" key="1">
    <source>
        <dbReference type="ARBA" id="ARBA00007606"/>
    </source>
</evidence>
<proteinExistence type="inferred from homology"/>
<dbReference type="Pfam" id="PF00139">
    <property type="entry name" value="Lectin_legB"/>
    <property type="match status" value="1"/>
</dbReference>
<gene>
    <name evidence="5" type="ORF">MKW94_003398</name>
</gene>
<evidence type="ECO:0000256" key="2">
    <source>
        <dbReference type="ARBA" id="ARBA00022734"/>
    </source>
</evidence>
<comment type="similarity">
    <text evidence="1">Belongs to the leguminous lectin family.</text>
</comment>
<dbReference type="PANTHER" id="PTHR32401">
    <property type="entry name" value="CONCANAVALIN A-LIKE LECTIN FAMILY PROTEIN"/>
    <property type="match status" value="1"/>
</dbReference>
<evidence type="ECO:0000313" key="5">
    <source>
        <dbReference type="EMBL" id="MCL7050128.1"/>
    </source>
</evidence>
<keyword evidence="6" id="KW-1185">Reference proteome</keyword>
<keyword evidence="3" id="KW-0812">Transmembrane</keyword>
<dbReference type="Gene3D" id="2.60.120.200">
    <property type="match status" value="1"/>
</dbReference>
<dbReference type="PROSITE" id="PS00307">
    <property type="entry name" value="LECTIN_LEGUME_BETA"/>
    <property type="match status" value="1"/>
</dbReference>
<dbReference type="PANTHER" id="PTHR32401:SF16">
    <property type="entry name" value="CONCANAVALIN A-LIKE LECTIN FAMILY PROTEIN"/>
    <property type="match status" value="1"/>
</dbReference>
<dbReference type="SUPFAM" id="SSF49899">
    <property type="entry name" value="Concanavalin A-like lectins/glucanases"/>
    <property type="match status" value="1"/>
</dbReference>
<dbReference type="Proteomes" id="UP001177140">
    <property type="component" value="Unassembled WGS sequence"/>
</dbReference>
<evidence type="ECO:0000259" key="4">
    <source>
        <dbReference type="Pfam" id="PF00139"/>
    </source>
</evidence>
<dbReference type="InterPro" id="IPR013320">
    <property type="entry name" value="ConA-like_dom_sf"/>
</dbReference>
<name>A0AA42B3J1_PAPNU</name>
<feature type="transmembrane region" description="Helical" evidence="3">
    <location>
        <begin position="307"/>
        <end position="329"/>
    </location>
</feature>
<dbReference type="InterPro" id="IPR001220">
    <property type="entry name" value="Legume_lectin_dom"/>
</dbReference>
<dbReference type="EMBL" id="JAJJMA010323953">
    <property type="protein sequence ID" value="MCL7050128.1"/>
    <property type="molecule type" value="Genomic_DNA"/>
</dbReference>
<evidence type="ECO:0000313" key="6">
    <source>
        <dbReference type="Proteomes" id="UP001177140"/>
    </source>
</evidence>
<dbReference type="InterPro" id="IPR050258">
    <property type="entry name" value="Leguminous_Lectin"/>
</dbReference>
<comment type="caution">
    <text evidence="5">The sequence shown here is derived from an EMBL/GenBank/DDBJ whole genome shotgun (WGS) entry which is preliminary data.</text>
</comment>
<organism evidence="5 6">
    <name type="scientific">Papaver nudicaule</name>
    <name type="common">Iceland poppy</name>
    <dbReference type="NCBI Taxonomy" id="74823"/>
    <lineage>
        <taxon>Eukaryota</taxon>
        <taxon>Viridiplantae</taxon>
        <taxon>Streptophyta</taxon>
        <taxon>Embryophyta</taxon>
        <taxon>Tracheophyta</taxon>
        <taxon>Spermatophyta</taxon>
        <taxon>Magnoliopsida</taxon>
        <taxon>Ranunculales</taxon>
        <taxon>Papaveraceae</taxon>
        <taxon>Papaveroideae</taxon>
        <taxon>Papaver</taxon>
    </lineage>
</organism>
<evidence type="ECO:0000256" key="3">
    <source>
        <dbReference type="SAM" id="Phobius"/>
    </source>
</evidence>
<reference evidence="5" key="1">
    <citation type="submission" date="2022-03" db="EMBL/GenBank/DDBJ databases">
        <title>A functionally conserved STORR gene fusion in Papaver species that diverged 16.8 million years ago.</title>
        <authorList>
            <person name="Catania T."/>
        </authorList>
    </citation>
    <scope>NUCLEOTIDE SEQUENCE</scope>
    <source>
        <strain evidence="5">S-191538</strain>
    </source>
</reference>
<protein>
    <recommendedName>
        <fullName evidence="4">Legume lectin domain-containing protein</fullName>
    </recommendedName>
</protein>
<dbReference type="CDD" id="cd06899">
    <property type="entry name" value="lectin_legume_LecRK_Arcelin_ConA"/>
    <property type="match status" value="1"/>
</dbReference>
<keyword evidence="3" id="KW-0472">Membrane</keyword>
<dbReference type="AlphaFoldDB" id="A0AA42B3J1"/>
<dbReference type="InterPro" id="IPR019825">
    <property type="entry name" value="Lectin_legB_Mn/Ca_BS"/>
</dbReference>
<sequence>MEILAVSGTRRRYYCFFLVVVLVSCFLTLSFAKPLASFAYKRFDEKTLSLDTEIGLYGDAKVVNDSGGGGSVEINGNMVWSNGKVIHRKPIRLGNRKNPVSFSSYFSFSISSENGDGIAFMLIPKGFPLGNGGGSFGLGDKLEINGSKVVAVEFDTLKNVEHGDQNGNHVGIDLGSLVSVKVSNASSVNVVLNSGKKLHSWVDYDASSKRLEVRLCNFSESRPNDPLISHQIDLSRMWKEEEVFIGLGSSSGNSTQTSRVYSWSFRLRHVPTWMHSEPLDPQVYAKVYSHETKPPIIHTRTVCAFKIVTVLLFGIGCGALAASIMLFLWTVFANKRAAVVPAEFPDHPVEYGYEKIKVVTEKATNVDGKK</sequence>
<accession>A0AA42B3J1</accession>
<feature type="domain" description="Legume lectin" evidence="4">
    <location>
        <begin position="37"/>
        <end position="278"/>
    </location>
</feature>
<keyword evidence="3" id="KW-1133">Transmembrane helix</keyword>
<dbReference type="GO" id="GO:0030246">
    <property type="term" value="F:carbohydrate binding"/>
    <property type="evidence" value="ECO:0007669"/>
    <property type="project" value="UniProtKB-KW"/>
</dbReference>
<keyword evidence="2" id="KW-0430">Lectin</keyword>